<dbReference type="InterPro" id="IPR016789">
    <property type="entry name" value="UCP021389"/>
</dbReference>
<sequence length="130" mass="14504">MVITYDADAEMAYIYLAKPATYEIIETTEVEENVDCMIDIGREIPVVGIEVGGRSAEKLAYVKRENNHFTRVVTEVGDEFFLLVVEDQPITKSVAFGDEGAVSLLFSDKACTNFIGVRVRGEKYRGLDDL</sequence>
<reference evidence="1 2" key="1">
    <citation type="submission" date="2023-10" db="EMBL/GenBank/DDBJ databases">
        <title>Screening of Alkalihalobacillus lindianensis BZ-TG-R113 and Its Alleviation of Salt Stress on Rapeseed Growth.</title>
        <authorList>
            <person name="Zhao B."/>
            <person name="Guo T."/>
        </authorList>
    </citation>
    <scope>NUCLEOTIDE SEQUENCE [LARGE SCALE GENOMIC DNA]</scope>
    <source>
        <strain evidence="1 2">BZ-TG-R113</strain>
    </source>
</reference>
<keyword evidence="2" id="KW-1185">Reference proteome</keyword>
<evidence type="ECO:0000313" key="1">
    <source>
        <dbReference type="EMBL" id="MDV2682874.1"/>
    </source>
</evidence>
<protein>
    <submittedName>
        <fullName evidence="1">DUF2283 domain-containing protein</fullName>
    </submittedName>
</protein>
<organism evidence="1 2">
    <name type="scientific">Alkalihalophilus lindianensis</name>
    <dbReference type="NCBI Taxonomy" id="1630542"/>
    <lineage>
        <taxon>Bacteria</taxon>
        <taxon>Bacillati</taxon>
        <taxon>Bacillota</taxon>
        <taxon>Bacilli</taxon>
        <taxon>Bacillales</taxon>
        <taxon>Bacillaceae</taxon>
        <taxon>Alkalihalophilus</taxon>
    </lineage>
</organism>
<dbReference type="PIRSF" id="PIRSF021389">
    <property type="entry name" value="UCP021389"/>
    <property type="match status" value="1"/>
</dbReference>
<comment type="caution">
    <text evidence="1">The sequence shown here is derived from an EMBL/GenBank/DDBJ whole genome shotgun (WGS) entry which is preliminary data.</text>
</comment>
<accession>A0ABU3X620</accession>
<dbReference type="EMBL" id="JAWJBA010000001">
    <property type="protein sequence ID" value="MDV2682874.1"/>
    <property type="molecule type" value="Genomic_DNA"/>
</dbReference>
<name>A0ABU3X620_9BACI</name>
<gene>
    <name evidence="1" type="ORF">RYX56_00655</name>
</gene>
<dbReference type="Proteomes" id="UP001287282">
    <property type="component" value="Unassembled WGS sequence"/>
</dbReference>
<dbReference type="RefSeq" id="WP_317120208.1">
    <property type="nucleotide sequence ID" value="NZ_JAWJBA010000001.1"/>
</dbReference>
<proteinExistence type="predicted"/>
<evidence type="ECO:0000313" key="2">
    <source>
        <dbReference type="Proteomes" id="UP001287282"/>
    </source>
</evidence>